<evidence type="ECO:0000313" key="5">
    <source>
        <dbReference type="EMBL" id="GAH36573.1"/>
    </source>
</evidence>
<reference evidence="5" key="1">
    <citation type="journal article" date="2014" name="Front. Microbiol.">
        <title>High frequency of phylogenetically diverse reductive dehalogenase-homologous genes in deep subseafloor sedimentary metagenomes.</title>
        <authorList>
            <person name="Kawai M."/>
            <person name="Futagami T."/>
            <person name="Toyoda A."/>
            <person name="Takaki Y."/>
            <person name="Nishi S."/>
            <person name="Hori S."/>
            <person name="Arai W."/>
            <person name="Tsubouchi T."/>
            <person name="Morono Y."/>
            <person name="Uchiyama I."/>
            <person name="Ito T."/>
            <person name="Fujiyama A."/>
            <person name="Inagaki F."/>
            <person name="Takami H."/>
        </authorList>
    </citation>
    <scope>NUCLEOTIDE SEQUENCE</scope>
    <source>
        <strain evidence="5">Expedition CK06-06</strain>
    </source>
</reference>
<sequence length="457" mass="51491">GKVMVDWIVNGVPDVDVTGLDIARMAPFQNTQKYRKERTVEALGMLFEVGYHNRQYTTARNIRKSAFHDRMVAANAYFGCYAGWEYPDWFAPKGVEPKVEYSWGRQNWFEYRAAEHRAARENVTLMDYSVMGKILVQGRDAEKYLNHICANNVAVPAGKIVYTQWLNETGTIEADLTVTRLAEDQFLILTGDKTTNHAQAWLRRHIPADAHAFITNITSSYSVLNIQGPKSRNFLSSITHADLSNEAFPFLTMQDIDIGYAPVKALRVTYVGELGWELYIPTEFSLHVYDTLMEKGEDIGLKLIGLQALESLRLEKAYRDYGGDIDNTDTPLEVGLGYFVKFDKPGGFIGRDALLKLKESGYRYRMPQFLLENSEPMLSYGEIIYRNGEPVGYIMAGSYGHTLGASVGVGPVENNGDVVTAEFIRSGSFEIDVAGTRFPAKASLRPMYDPKLERVRC</sequence>
<feature type="domain" description="FAD dependent oxidoreductase central" evidence="4">
    <location>
        <begin position="10"/>
        <end position="65"/>
    </location>
</feature>
<evidence type="ECO:0000256" key="1">
    <source>
        <dbReference type="ARBA" id="ARBA00008609"/>
    </source>
</evidence>
<dbReference type="EMBL" id="BARU01005451">
    <property type="protein sequence ID" value="GAH36573.1"/>
    <property type="molecule type" value="Genomic_DNA"/>
</dbReference>
<dbReference type="AlphaFoldDB" id="X1GU93"/>
<dbReference type="PIRSF" id="PIRSF006487">
    <property type="entry name" value="GcvT"/>
    <property type="match status" value="1"/>
</dbReference>
<dbReference type="SUPFAM" id="SSF101790">
    <property type="entry name" value="Aminomethyltransferase beta-barrel domain"/>
    <property type="match status" value="1"/>
</dbReference>
<dbReference type="Pfam" id="PF08669">
    <property type="entry name" value="GCV_T_C"/>
    <property type="match status" value="1"/>
</dbReference>
<protein>
    <recommendedName>
        <fullName evidence="6">Aminomethyltransferase folate-binding domain-containing protein</fullName>
    </recommendedName>
</protein>
<dbReference type="InterPro" id="IPR006222">
    <property type="entry name" value="GCVT_N"/>
</dbReference>
<dbReference type="InterPro" id="IPR027266">
    <property type="entry name" value="TrmE/GcvT-like"/>
</dbReference>
<accession>X1GU93</accession>
<gene>
    <name evidence="5" type="ORF">S03H2_10619</name>
</gene>
<organism evidence="5">
    <name type="scientific">marine sediment metagenome</name>
    <dbReference type="NCBI Taxonomy" id="412755"/>
    <lineage>
        <taxon>unclassified sequences</taxon>
        <taxon>metagenomes</taxon>
        <taxon>ecological metagenomes</taxon>
    </lineage>
</organism>
<dbReference type="InterPro" id="IPR036188">
    <property type="entry name" value="FAD/NAD-bd_sf"/>
</dbReference>
<dbReference type="GO" id="GO:0005739">
    <property type="term" value="C:mitochondrion"/>
    <property type="evidence" value="ECO:0007669"/>
    <property type="project" value="TreeGrafter"/>
</dbReference>
<evidence type="ECO:0000259" key="4">
    <source>
        <dbReference type="Pfam" id="PF16350"/>
    </source>
</evidence>
<dbReference type="InterPro" id="IPR029043">
    <property type="entry name" value="GcvT/YgfZ_C"/>
</dbReference>
<dbReference type="Gene3D" id="3.30.1360.120">
    <property type="entry name" value="Probable tRNA modification gtpase trme, domain 1"/>
    <property type="match status" value="1"/>
</dbReference>
<dbReference type="Gene3D" id="3.50.50.60">
    <property type="entry name" value="FAD/NAD(P)-binding domain"/>
    <property type="match status" value="1"/>
</dbReference>
<feature type="domain" description="GCVT N-terminal" evidence="2">
    <location>
        <begin position="67"/>
        <end position="344"/>
    </location>
</feature>
<comment type="similarity">
    <text evidence="1">Belongs to the GcvT family.</text>
</comment>
<dbReference type="PANTHER" id="PTHR43757">
    <property type="entry name" value="AMINOMETHYLTRANSFERASE"/>
    <property type="match status" value="1"/>
</dbReference>
<dbReference type="Pfam" id="PF01571">
    <property type="entry name" value="GCV_T"/>
    <property type="match status" value="1"/>
</dbReference>
<dbReference type="Gene3D" id="2.40.30.110">
    <property type="entry name" value="Aminomethyltransferase beta-barrel domains"/>
    <property type="match status" value="1"/>
</dbReference>
<dbReference type="SUPFAM" id="SSF103025">
    <property type="entry name" value="Folate-binding domain"/>
    <property type="match status" value="1"/>
</dbReference>
<dbReference type="InterPro" id="IPR028896">
    <property type="entry name" value="GcvT/YgfZ/DmdA"/>
</dbReference>
<dbReference type="InterPro" id="IPR013977">
    <property type="entry name" value="GcvT_C"/>
</dbReference>
<name>X1GU93_9ZZZZ</name>
<dbReference type="Pfam" id="PF16350">
    <property type="entry name" value="FAO_M"/>
    <property type="match status" value="1"/>
</dbReference>
<dbReference type="Gene3D" id="3.30.70.1400">
    <property type="entry name" value="Aminomethyltransferase beta-barrel domains"/>
    <property type="match status" value="1"/>
</dbReference>
<dbReference type="PANTHER" id="PTHR43757:SF15">
    <property type="entry name" value="PYRUVATE DEHYDROGENASE PHOSPHATASE REGULATORY SUBUNIT, MITOCHONDRIAL-LIKE"/>
    <property type="match status" value="1"/>
</dbReference>
<feature type="domain" description="Aminomethyltransferase C-terminal" evidence="3">
    <location>
        <begin position="368"/>
        <end position="449"/>
    </location>
</feature>
<feature type="non-terminal residue" evidence="5">
    <location>
        <position position="1"/>
    </location>
</feature>
<dbReference type="InterPro" id="IPR032503">
    <property type="entry name" value="FAO_M"/>
</dbReference>
<evidence type="ECO:0000259" key="3">
    <source>
        <dbReference type="Pfam" id="PF08669"/>
    </source>
</evidence>
<comment type="caution">
    <text evidence="5">The sequence shown here is derived from an EMBL/GenBank/DDBJ whole genome shotgun (WGS) entry which is preliminary data.</text>
</comment>
<evidence type="ECO:0008006" key="6">
    <source>
        <dbReference type="Google" id="ProtNLM"/>
    </source>
</evidence>
<proteinExistence type="inferred from homology"/>
<evidence type="ECO:0000259" key="2">
    <source>
        <dbReference type="Pfam" id="PF01571"/>
    </source>
</evidence>